<keyword evidence="9 18" id="KW-0418">Kinase</keyword>
<organism evidence="18 19">
    <name type="scientific">Saccharibacillus brassicae</name>
    <dbReference type="NCBI Taxonomy" id="2583377"/>
    <lineage>
        <taxon>Bacteria</taxon>
        <taxon>Bacillati</taxon>
        <taxon>Bacillota</taxon>
        <taxon>Bacilli</taxon>
        <taxon>Bacillales</taxon>
        <taxon>Paenibacillaceae</taxon>
        <taxon>Saccharibacillus</taxon>
    </lineage>
</organism>
<feature type="compositionally biased region" description="Low complexity" evidence="14">
    <location>
        <begin position="108"/>
        <end position="142"/>
    </location>
</feature>
<dbReference type="OrthoDB" id="335833at2"/>
<dbReference type="InterPro" id="IPR036097">
    <property type="entry name" value="HisK_dim/P_sf"/>
</dbReference>
<dbReference type="PRINTS" id="PR00344">
    <property type="entry name" value="BCTRLSENSOR"/>
</dbReference>
<evidence type="ECO:0000256" key="1">
    <source>
        <dbReference type="ARBA" id="ARBA00000085"/>
    </source>
</evidence>
<keyword evidence="13 15" id="KW-0472">Membrane</keyword>
<feature type="domain" description="Histidine kinase" evidence="16">
    <location>
        <begin position="315"/>
        <end position="534"/>
    </location>
</feature>
<dbReference type="GO" id="GO:0005886">
    <property type="term" value="C:plasma membrane"/>
    <property type="evidence" value="ECO:0007669"/>
    <property type="project" value="UniProtKB-SubCell"/>
</dbReference>
<evidence type="ECO:0000313" key="18">
    <source>
        <dbReference type="EMBL" id="QDH20172.1"/>
    </source>
</evidence>
<evidence type="ECO:0000256" key="7">
    <source>
        <dbReference type="ARBA" id="ARBA00022692"/>
    </source>
</evidence>
<proteinExistence type="predicted"/>
<dbReference type="PANTHER" id="PTHR45528">
    <property type="entry name" value="SENSOR HISTIDINE KINASE CPXA"/>
    <property type="match status" value="1"/>
</dbReference>
<dbReference type="Gene3D" id="3.30.565.10">
    <property type="entry name" value="Histidine kinase-like ATPase, C-terminal domain"/>
    <property type="match status" value="1"/>
</dbReference>
<dbReference type="InterPro" id="IPR003661">
    <property type="entry name" value="HisK_dim/P_dom"/>
</dbReference>
<dbReference type="PROSITE" id="PS50885">
    <property type="entry name" value="HAMP"/>
    <property type="match status" value="1"/>
</dbReference>
<keyword evidence="10" id="KW-0067">ATP-binding</keyword>
<evidence type="ECO:0000256" key="9">
    <source>
        <dbReference type="ARBA" id="ARBA00022777"/>
    </source>
</evidence>
<evidence type="ECO:0000259" key="16">
    <source>
        <dbReference type="PROSITE" id="PS50109"/>
    </source>
</evidence>
<dbReference type="EMBL" id="CP041217">
    <property type="protein sequence ID" value="QDH20172.1"/>
    <property type="molecule type" value="Genomic_DNA"/>
</dbReference>
<keyword evidence="8" id="KW-0547">Nucleotide-binding</keyword>
<dbReference type="GO" id="GO:0000155">
    <property type="term" value="F:phosphorelay sensor kinase activity"/>
    <property type="evidence" value="ECO:0007669"/>
    <property type="project" value="InterPro"/>
</dbReference>
<dbReference type="CDD" id="cd06225">
    <property type="entry name" value="HAMP"/>
    <property type="match status" value="1"/>
</dbReference>
<accession>A0A4Y6UR91</accession>
<dbReference type="Pfam" id="PF00672">
    <property type="entry name" value="HAMP"/>
    <property type="match status" value="1"/>
</dbReference>
<dbReference type="SUPFAM" id="SSF47384">
    <property type="entry name" value="Homodimeric domain of signal transducing histidine kinase"/>
    <property type="match status" value="1"/>
</dbReference>
<protein>
    <recommendedName>
        <fullName evidence="3">histidine kinase</fullName>
        <ecNumber evidence="3">2.7.13.3</ecNumber>
    </recommendedName>
</protein>
<dbReference type="InterPro" id="IPR005467">
    <property type="entry name" value="His_kinase_dom"/>
</dbReference>
<dbReference type="InterPro" id="IPR050398">
    <property type="entry name" value="HssS/ArlS-like"/>
</dbReference>
<dbReference type="EC" id="2.7.13.3" evidence="3"/>
<dbReference type="InterPro" id="IPR003594">
    <property type="entry name" value="HATPase_dom"/>
</dbReference>
<evidence type="ECO:0000259" key="17">
    <source>
        <dbReference type="PROSITE" id="PS50885"/>
    </source>
</evidence>
<comment type="subcellular location">
    <subcellularLocation>
        <location evidence="2">Cell membrane</location>
        <topology evidence="2">Multi-pass membrane protein</topology>
    </subcellularLocation>
</comment>
<evidence type="ECO:0000256" key="10">
    <source>
        <dbReference type="ARBA" id="ARBA00022840"/>
    </source>
</evidence>
<dbReference type="Pfam" id="PF00512">
    <property type="entry name" value="HisKA"/>
    <property type="match status" value="1"/>
</dbReference>
<evidence type="ECO:0000256" key="11">
    <source>
        <dbReference type="ARBA" id="ARBA00022989"/>
    </source>
</evidence>
<keyword evidence="11 15" id="KW-1133">Transmembrane helix</keyword>
<dbReference type="SUPFAM" id="SSF55874">
    <property type="entry name" value="ATPase domain of HSP90 chaperone/DNA topoisomerase II/histidine kinase"/>
    <property type="match status" value="1"/>
</dbReference>
<keyword evidence="7 15" id="KW-0812">Transmembrane</keyword>
<dbReference type="AlphaFoldDB" id="A0A4Y6UR91"/>
<dbReference type="Proteomes" id="UP000316968">
    <property type="component" value="Chromosome"/>
</dbReference>
<reference evidence="18 19" key="1">
    <citation type="submission" date="2019-06" db="EMBL/GenBank/DDBJ databases">
        <title>Saccharibacillus brassicae sp. nov., an endophytic bacterium isolated from Chinese cabbage seeds (Brassica pekinensis).</title>
        <authorList>
            <person name="Jiang L."/>
            <person name="Lee J."/>
            <person name="Kim S.W."/>
        </authorList>
    </citation>
    <scope>NUCLEOTIDE SEQUENCE [LARGE SCALE GENOMIC DNA]</scope>
    <source>
        <strain evidence="19">KCTC 43072 / ATSA2</strain>
    </source>
</reference>
<evidence type="ECO:0000256" key="4">
    <source>
        <dbReference type="ARBA" id="ARBA00022475"/>
    </source>
</evidence>
<dbReference type="SMART" id="SM00388">
    <property type="entry name" value="HisKA"/>
    <property type="match status" value="1"/>
</dbReference>
<dbReference type="InterPro" id="IPR036890">
    <property type="entry name" value="HATPase_C_sf"/>
</dbReference>
<dbReference type="Gene3D" id="6.10.340.10">
    <property type="match status" value="1"/>
</dbReference>
<evidence type="ECO:0000313" key="19">
    <source>
        <dbReference type="Proteomes" id="UP000316968"/>
    </source>
</evidence>
<evidence type="ECO:0000256" key="5">
    <source>
        <dbReference type="ARBA" id="ARBA00022553"/>
    </source>
</evidence>
<gene>
    <name evidence="18" type="ORF">FFV09_04440</name>
</gene>
<dbReference type="PANTHER" id="PTHR45528:SF1">
    <property type="entry name" value="SENSOR HISTIDINE KINASE CPXA"/>
    <property type="match status" value="1"/>
</dbReference>
<evidence type="ECO:0000256" key="8">
    <source>
        <dbReference type="ARBA" id="ARBA00022741"/>
    </source>
</evidence>
<keyword evidence="12" id="KW-0902">Two-component regulatory system</keyword>
<dbReference type="SMART" id="SM00304">
    <property type="entry name" value="HAMP"/>
    <property type="match status" value="1"/>
</dbReference>
<evidence type="ECO:0000256" key="12">
    <source>
        <dbReference type="ARBA" id="ARBA00023012"/>
    </source>
</evidence>
<keyword evidence="5" id="KW-0597">Phosphoprotein</keyword>
<keyword evidence="19" id="KW-1185">Reference proteome</keyword>
<dbReference type="CDD" id="cd00082">
    <property type="entry name" value="HisKA"/>
    <property type="match status" value="1"/>
</dbReference>
<evidence type="ECO:0000256" key="15">
    <source>
        <dbReference type="SAM" id="Phobius"/>
    </source>
</evidence>
<dbReference type="SUPFAM" id="SSF158472">
    <property type="entry name" value="HAMP domain-like"/>
    <property type="match status" value="1"/>
</dbReference>
<evidence type="ECO:0000256" key="13">
    <source>
        <dbReference type="ARBA" id="ARBA00023136"/>
    </source>
</evidence>
<feature type="region of interest" description="Disordered" evidence="14">
    <location>
        <begin position="103"/>
        <end position="142"/>
    </location>
</feature>
<dbReference type="Gene3D" id="1.10.287.130">
    <property type="match status" value="1"/>
</dbReference>
<sequence length="538" mass="58967">MTIKRRLFISNILMIAIPIVLAIMLSSLLALLLWREFDFRFESSEDYYGVRDSVMQASLDLLGSPDPEAEKLSFMISRVDRMLTNNDMALRIYETSGQAADLTSDLTSDQVSDPSSDSASNPASARTSDPSSGPAAAQAPAGTPAQLGTGLLAYSLGGEPFADPRLAQALGALGGTGLVGEDGRELYVSETSAGGESYRIELYSTRDDSVEAEVGHPGGGLWVPISILLGMVAVVALTSRFLTRFVFQKIRQPLEILADGVNEIRDGNLNYRIDYTRKDEFRPVCEAFNEMAGRLKESVWAVQKQEMNRKELLAGISHDLRSPLTSIKAYAEGLLDGVAATEEARHRYAAMIRTKAGDIDHMVSRLFLFSKMDLGDYPNYPEDLDPHEELESFFRAVDDEYAHQGLRVKLGAMEQGLMLHVDPVQFRRVLSNVVENSLKYKERPEVTVSVEMYRAGTTLTIAVSDDGPGVTDEALPKLFDVFYRSDASRSSPNRGSGLGLAISEKAITFMHGTIKAEHADGGGLRIVIELPLRPIKEA</sequence>
<feature type="domain" description="HAMP" evidence="17">
    <location>
        <begin position="248"/>
        <end position="300"/>
    </location>
</feature>
<dbReference type="InterPro" id="IPR003660">
    <property type="entry name" value="HAMP_dom"/>
</dbReference>
<dbReference type="GO" id="GO:0005524">
    <property type="term" value="F:ATP binding"/>
    <property type="evidence" value="ECO:0007669"/>
    <property type="project" value="UniProtKB-KW"/>
</dbReference>
<keyword evidence="6" id="KW-0808">Transferase</keyword>
<dbReference type="KEGG" id="saca:FFV09_04440"/>
<dbReference type="SMART" id="SM00387">
    <property type="entry name" value="HATPase_c"/>
    <property type="match status" value="1"/>
</dbReference>
<feature type="transmembrane region" description="Helical" evidence="15">
    <location>
        <begin position="12"/>
        <end position="34"/>
    </location>
</feature>
<name>A0A4Y6UR91_SACBS</name>
<evidence type="ECO:0000256" key="6">
    <source>
        <dbReference type="ARBA" id="ARBA00022679"/>
    </source>
</evidence>
<evidence type="ECO:0000256" key="2">
    <source>
        <dbReference type="ARBA" id="ARBA00004651"/>
    </source>
</evidence>
<evidence type="ECO:0000256" key="14">
    <source>
        <dbReference type="SAM" id="MobiDB-lite"/>
    </source>
</evidence>
<dbReference type="Pfam" id="PF02518">
    <property type="entry name" value="HATPase_c"/>
    <property type="match status" value="1"/>
</dbReference>
<keyword evidence="4" id="KW-1003">Cell membrane</keyword>
<dbReference type="RefSeq" id="WP_141446558.1">
    <property type="nucleotide sequence ID" value="NZ_CP041217.1"/>
</dbReference>
<comment type="catalytic activity">
    <reaction evidence="1">
        <text>ATP + protein L-histidine = ADP + protein N-phospho-L-histidine.</text>
        <dbReference type="EC" id="2.7.13.3"/>
    </reaction>
</comment>
<dbReference type="InterPro" id="IPR004358">
    <property type="entry name" value="Sig_transdc_His_kin-like_C"/>
</dbReference>
<dbReference type="PROSITE" id="PS50109">
    <property type="entry name" value="HIS_KIN"/>
    <property type="match status" value="1"/>
</dbReference>
<evidence type="ECO:0000256" key="3">
    <source>
        <dbReference type="ARBA" id="ARBA00012438"/>
    </source>
</evidence>